<name>A0A9N9PY82_9HELO</name>
<gene>
    <name evidence="1" type="ORF">HYFRA_00001583</name>
</gene>
<proteinExistence type="predicted"/>
<accession>A0A9N9PY82</accession>
<dbReference type="AlphaFoldDB" id="A0A9N9PY82"/>
<reference evidence="1" key="1">
    <citation type="submission" date="2021-07" db="EMBL/GenBank/DDBJ databases">
        <authorList>
            <person name="Durling M."/>
        </authorList>
    </citation>
    <scope>NUCLEOTIDE SEQUENCE</scope>
</reference>
<evidence type="ECO:0000313" key="1">
    <source>
        <dbReference type="EMBL" id="CAG8959678.1"/>
    </source>
</evidence>
<dbReference type="EMBL" id="CAJVRL010000092">
    <property type="protein sequence ID" value="CAG8959678.1"/>
    <property type="molecule type" value="Genomic_DNA"/>
</dbReference>
<dbReference type="Proteomes" id="UP000696280">
    <property type="component" value="Unassembled WGS sequence"/>
</dbReference>
<protein>
    <submittedName>
        <fullName evidence="1">Uncharacterized protein</fullName>
    </submittedName>
</protein>
<keyword evidence="2" id="KW-1185">Reference proteome</keyword>
<evidence type="ECO:0000313" key="2">
    <source>
        <dbReference type="Proteomes" id="UP000696280"/>
    </source>
</evidence>
<comment type="caution">
    <text evidence="1">The sequence shown here is derived from an EMBL/GenBank/DDBJ whole genome shotgun (WGS) entry which is preliminary data.</text>
</comment>
<organism evidence="1 2">
    <name type="scientific">Hymenoscyphus fraxineus</name>
    <dbReference type="NCBI Taxonomy" id="746836"/>
    <lineage>
        <taxon>Eukaryota</taxon>
        <taxon>Fungi</taxon>
        <taxon>Dikarya</taxon>
        <taxon>Ascomycota</taxon>
        <taxon>Pezizomycotina</taxon>
        <taxon>Leotiomycetes</taxon>
        <taxon>Helotiales</taxon>
        <taxon>Helotiaceae</taxon>
        <taxon>Hymenoscyphus</taxon>
    </lineage>
</organism>
<sequence>MQHNVLLVWRIARIQVLLQGGYHYSGSNGGTTAESLGEFDNDNALPSSTILVRKRSEWQSFVKGLSTVVVSVTFEMIETVDFEISFAALLWEFFENRPNLGYSSRKSDEEALCVVRSYLKKMA</sequence>